<dbReference type="KEGG" id="cfer:D4Z93_08750"/>
<keyword evidence="5 6" id="KW-0472">Membrane</keyword>
<keyword evidence="2" id="KW-0488">Methylation</keyword>
<feature type="transmembrane region" description="Helical" evidence="6">
    <location>
        <begin position="12"/>
        <end position="31"/>
    </location>
</feature>
<dbReference type="AlphaFoldDB" id="A0A386H4I0"/>
<dbReference type="InterPro" id="IPR045584">
    <property type="entry name" value="Pilin-like"/>
</dbReference>
<evidence type="ECO:0000256" key="5">
    <source>
        <dbReference type="ARBA" id="ARBA00023136"/>
    </source>
</evidence>
<accession>A0A386H4I0</accession>
<dbReference type="PANTHER" id="PTHR30093">
    <property type="entry name" value="GENERAL SECRETION PATHWAY PROTEIN G"/>
    <property type="match status" value="1"/>
</dbReference>
<dbReference type="OrthoDB" id="1819208at2"/>
<comment type="subcellular location">
    <subcellularLocation>
        <location evidence="1">Membrane</location>
        <topology evidence="1">Single-pass membrane protein</topology>
    </subcellularLocation>
</comment>
<dbReference type="InterPro" id="IPR012902">
    <property type="entry name" value="N_methyl_site"/>
</dbReference>
<keyword evidence="4 6" id="KW-1133">Transmembrane helix</keyword>
<evidence type="ECO:0000256" key="4">
    <source>
        <dbReference type="ARBA" id="ARBA00022989"/>
    </source>
</evidence>
<sequence>MKIKSKKTKGFTLIELMLVISIILVLMSFLIPKFSSYQGKAKSTKAINAAKQIQTAAMASYGDNDGRFDVQDIKKNIDELTSVERVDNVNLGTGDQSIQIYYESDKNKYLVNIDASDNTYTVKYGENQIYPKK</sequence>
<evidence type="ECO:0000313" key="7">
    <source>
        <dbReference type="EMBL" id="AYD40612.1"/>
    </source>
</evidence>
<evidence type="ECO:0000256" key="3">
    <source>
        <dbReference type="ARBA" id="ARBA00022692"/>
    </source>
</evidence>
<dbReference type="NCBIfam" id="TIGR02532">
    <property type="entry name" value="IV_pilin_GFxxxE"/>
    <property type="match status" value="1"/>
</dbReference>
<evidence type="ECO:0000313" key="8">
    <source>
        <dbReference type="Proteomes" id="UP000266301"/>
    </source>
</evidence>
<gene>
    <name evidence="7" type="ORF">D4Z93_08750</name>
</gene>
<keyword evidence="8" id="KW-1185">Reference proteome</keyword>
<dbReference type="Proteomes" id="UP000266301">
    <property type="component" value="Chromosome"/>
</dbReference>
<dbReference type="SUPFAM" id="SSF54523">
    <property type="entry name" value="Pili subunits"/>
    <property type="match status" value="1"/>
</dbReference>
<dbReference type="Pfam" id="PF07963">
    <property type="entry name" value="N_methyl"/>
    <property type="match status" value="1"/>
</dbReference>
<protein>
    <submittedName>
        <fullName evidence="7">Type II secretion system protein</fullName>
    </submittedName>
</protein>
<dbReference type="PANTHER" id="PTHR30093:SF44">
    <property type="entry name" value="TYPE II SECRETION SYSTEM CORE PROTEIN G"/>
    <property type="match status" value="1"/>
</dbReference>
<evidence type="ECO:0000256" key="2">
    <source>
        <dbReference type="ARBA" id="ARBA00022481"/>
    </source>
</evidence>
<organism evidence="7 8">
    <name type="scientific">Clostridium fermenticellae</name>
    <dbReference type="NCBI Taxonomy" id="2068654"/>
    <lineage>
        <taxon>Bacteria</taxon>
        <taxon>Bacillati</taxon>
        <taxon>Bacillota</taxon>
        <taxon>Clostridia</taxon>
        <taxon>Eubacteriales</taxon>
        <taxon>Clostridiaceae</taxon>
        <taxon>Clostridium</taxon>
    </lineage>
</organism>
<keyword evidence="3 6" id="KW-0812">Transmembrane</keyword>
<name>A0A386H4I0_9CLOT</name>
<evidence type="ECO:0000256" key="1">
    <source>
        <dbReference type="ARBA" id="ARBA00004167"/>
    </source>
</evidence>
<dbReference type="EMBL" id="CP032416">
    <property type="protein sequence ID" value="AYD40612.1"/>
    <property type="molecule type" value="Genomic_DNA"/>
</dbReference>
<dbReference type="PROSITE" id="PS00409">
    <property type="entry name" value="PROKAR_NTER_METHYL"/>
    <property type="match status" value="1"/>
</dbReference>
<dbReference type="GO" id="GO:0016020">
    <property type="term" value="C:membrane"/>
    <property type="evidence" value="ECO:0007669"/>
    <property type="project" value="UniProtKB-SubCell"/>
</dbReference>
<proteinExistence type="predicted"/>
<evidence type="ECO:0000256" key="6">
    <source>
        <dbReference type="SAM" id="Phobius"/>
    </source>
</evidence>
<reference evidence="7 8" key="1">
    <citation type="journal article" date="2019" name="Int. J. Syst. Evol. Microbiol.">
        <title>Clostridium fermenticellae sp. nov., isolated from the mud in a fermentation cellar for the production of the Chinese liquor, baijiu.</title>
        <authorList>
            <person name="Xu P.X."/>
            <person name="Chai L.J."/>
            <person name="Qiu T."/>
            <person name="Zhang X.J."/>
            <person name="Lu Z.M."/>
            <person name="Xiao C."/>
            <person name="Wang S.T."/>
            <person name="Shen C.H."/>
            <person name="Shi J.S."/>
            <person name="Xu Z.H."/>
        </authorList>
    </citation>
    <scope>NUCLEOTIDE SEQUENCE [LARGE SCALE GENOMIC DNA]</scope>
    <source>
        <strain evidence="7 8">JN500901</strain>
    </source>
</reference>
<dbReference type="Gene3D" id="3.30.700.10">
    <property type="entry name" value="Glycoprotein, Type 4 Pilin"/>
    <property type="match status" value="1"/>
</dbReference>